<evidence type="ECO:0000313" key="2">
    <source>
        <dbReference type="Proteomes" id="UP000267035"/>
    </source>
</evidence>
<proteinExistence type="predicted"/>
<comment type="caution">
    <text evidence="1">The sequence shown here is derived from an EMBL/GenBank/DDBJ whole genome shotgun (WGS) entry which is preliminary data.</text>
</comment>
<accession>A0A3M6QA43</accession>
<dbReference type="EMBL" id="RDQL01000008">
    <property type="protein sequence ID" value="RMW99361.1"/>
    <property type="molecule type" value="Genomic_DNA"/>
</dbReference>
<reference evidence="1 2" key="1">
    <citation type="submission" date="2018-10" db="EMBL/GenBank/DDBJ databases">
        <title>Comamonadaceae CDC group NO-1 genome sequencing and assembly.</title>
        <authorList>
            <person name="Bernier A.-M."/>
            <person name="Bernard K."/>
        </authorList>
    </citation>
    <scope>NUCLEOTIDE SEQUENCE [LARGE SCALE GENOMIC DNA]</scope>
    <source>
        <strain evidence="1 2">NML161473</strain>
    </source>
</reference>
<dbReference type="Proteomes" id="UP000267035">
    <property type="component" value="Unassembled WGS sequence"/>
</dbReference>
<gene>
    <name evidence="1" type="ORF">EBQ25_07240</name>
</gene>
<protein>
    <submittedName>
        <fullName evidence="1">Uncharacterized protein</fullName>
    </submittedName>
</protein>
<organism evidence="1 2">
    <name type="scientific">Allofranklinella schreckenbergeri</name>
    <dbReference type="NCBI Taxonomy" id="1076744"/>
    <lineage>
        <taxon>Bacteria</taxon>
        <taxon>Pseudomonadati</taxon>
        <taxon>Pseudomonadota</taxon>
        <taxon>Betaproteobacteria</taxon>
        <taxon>Burkholderiales</taxon>
        <taxon>Comamonadaceae</taxon>
        <taxon>Allofranklinella</taxon>
    </lineage>
</organism>
<evidence type="ECO:0000313" key="1">
    <source>
        <dbReference type="EMBL" id="RMW99361.1"/>
    </source>
</evidence>
<sequence length="165" mass="18935">MKPPMTTNALHSHWVMTVRGDARAALRKFERLAQAKAEDVRLITTHDIQQQDSQVLHASAMQPCASRPGRYRQQLTLEKTLERIRLQMLDFLMPHAGTAWPELRDQVLDMARRIATHWQLQFEGADGLCAGTGQNFNWQGISHVQSLHWVLRLNQSYARTPYPAP</sequence>
<name>A0A3M6QA43_9BURK</name>
<keyword evidence="2" id="KW-1185">Reference proteome</keyword>
<dbReference type="AlphaFoldDB" id="A0A3M6QA43"/>